<dbReference type="AlphaFoldDB" id="A0AAE8N7R6"/>
<gene>
    <name evidence="2" type="ORF">DNG_09718</name>
</gene>
<feature type="chain" id="PRO_5042190485" evidence="1">
    <location>
        <begin position="28"/>
        <end position="483"/>
    </location>
</feature>
<reference evidence="2" key="1">
    <citation type="submission" date="2018-03" db="EMBL/GenBank/DDBJ databases">
        <authorList>
            <person name="Guldener U."/>
        </authorList>
    </citation>
    <scope>NUCLEOTIDE SEQUENCE</scope>
</reference>
<comment type="caution">
    <text evidence="2">The sequence shown here is derived from an EMBL/GenBank/DDBJ whole genome shotgun (WGS) entry which is preliminary data.</text>
</comment>
<sequence>MKHARSPPRLGFLLLLLIVLIAPAAVAFKCPTVIDTTVPGTDWPRNGRQPDDPPLGTMVDVHNVLSRCPDITTLKLRVTLLGCSEGPDRWTFPFDQAGSSRYPSSPEVLSLEGYHFHESQWEEVRPPPFSRGDWLLDSISYYLNWIISGRAWMWAKWNIFPDEQWRKTNLDLWVDAMDFSRIRELTLSDWMKHDNERAKLLVSRLPPRLPALRSLAVSGSWATDLISSLPDNSLRHLSWISSNQTGDSLVDILQHHSTSLESLEWRTPETLARVREALSPDQIRSVAAAVPSLKHLTLDLNRNGTWPFAELEAIVTSFPRLTNLTVYLEMASECRRQAPPDYQPQRGYDHRTCEGPDEFAQPLLDAEAAEELFGFVAGKKVGEGLEEMHFRAGDWLRPWDGPLYFQDWLDGRKSWATCRRARDLGKGSSDSGRDARINVECAGEYGLDWSDSAPWELGHEEIDWEYLVENDGLVDPDDVGNKL</sequence>
<dbReference type="Proteomes" id="UP001187682">
    <property type="component" value="Unassembled WGS sequence"/>
</dbReference>
<protein>
    <submittedName>
        <fullName evidence="2">Uncharacterized protein</fullName>
    </submittedName>
</protein>
<evidence type="ECO:0000256" key="1">
    <source>
        <dbReference type="SAM" id="SignalP"/>
    </source>
</evidence>
<name>A0AAE8N7R6_9PEZI</name>
<dbReference type="EMBL" id="ONZQ02000018">
    <property type="protein sequence ID" value="SPO07024.1"/>
    <property type="molecule type" value="Genomic_DNA"/>
</dbReference>
<feature type="signal peptide" evidence="1">
    <location>
        <begin position="1"/>
        <end position="27"/>
    </location>
</feature>
<evidence type="ECO:0000313" key="2">
    <source>
        <dbReference type="EMBL" id="SPO07024.1"/>
    </source>
</evidence>
<dbReference type="SUPFAM" id="SSF52047">
    <property type="entry name" value="RNI-like"/>
    <property type="match status" value="1"/>
</dbReference>
<evidence type="ECO:0000313" key="3">
    <source>
        <dbReference type="Proteomes" id="UP001187682"/>
    </source>
</evidence>
<dbReference type="Gene3D" id="3.80.10.10">
    <property type="entry name" value="Ribonuclease Inhibitor"/>
    <property type="match status" value="1"/>
</dbReference>
<proteinExistence type="predicted"/>
<organism evidence="2 3">
    <name type="scientific">Cephalotrichum gorgonifer</name>
    <dbReference type="NCBI Taxonomy" id="2041049"/>
    <lineage>
        <taxon>Eukaryota</taxon>
        <taxon>Fungi</taxon>
        <taxon>Dikarya</taxon>
        <taxon>Ascomycota</taxon>
        <taxon>Pezizomycotina</taxon>
        <taxon>Sordariomycetes</taxon>
        <taxon>Hypocreomycetidae</taxon>
        <taxon>Microascales</taxon>
        <taxon>Microascaceae</taxon>
        <taxon>Cephalotrichum</taxon>
    </lineage>
</organism>
<accession>A0AAE8N7R6</accession>
<keyword evidence="3" id="KW-1185">Reference proteome</keyword>
<keyword evidence="1" id="KW-0732">Signal</keyword>
<dbReference type="InterPro" id="IPR032675">
    <property type="entry name" value="LRR_dom_sf"/>
</dbReference>